<name>A0A0R2YBX5_9PSED</name>
<dbReference type="Gene3D" id="3.40.640.10">
    <property type="entry name" value="Type I PLP-dependent aspartate aminotransferase-like (Major domain)"/>
    <property type="match status" value="1"/>
</dbReference>
<dbReference type="PATRIC" id="fig|75588.4.peg.4889"/>
<dbReference type="InterPro" id="IPR015421">
    <property type="entry name" value="PyrdxlP-dep_Trfase_major"/>
</dbReference>
<dbReference type="PANTHER" id="PTHR11879:SF37">
    <property type="entry name" value="AROMATIC-AMINO-ACID AMINOTRANSFERASE"/>
    <property type="match status" value="1"/>
</dbReference>
<evidence type="ECO:0000256" key="2">
    <source>
        <dbReference type="ARBA" id="ARBA00007441"/>
    </source>
</evidence>
<dbReference type="EC" id="2.6.1.57" evidence="8"/>
<dbReference type="AlphaFoldDB" id="A0A0R2YBX5"/>
<evidence type="ECO:0000313" key="9">
    <source>
        <dbReference type="Proteomes" id="UP000051446"/>
    </source>
</evidence>
<keyword evidence="6" id="KW-0663">Pyridoxal phosphate</keyword>
<dbReference type="GO" id="GO:0042802">
    <property type="term" value="F:identical protein binding"/>
    <property type="evidence" value="ECO:0007669"/>
    <property type="project" value="TreeGrafter"/>
</dbReference>
<dbReference type="InterPro" id="IPR015422">
    <property type="entry name" value="PyrdxlP-dep_Trfase_small"/>
</dbReference>
<keyword evidence="4 8" id="KW-0032">Aminotransferase</keyword>
<dbReference type="CDD" id="cd00609">
    <property type="entry name" value="AAT_like"/>
    <property type="match status" value="1"/>
</dbReference>
<dbReference type="Proteomes" id="UP000051446">
    <property type="component" value="Unassembled WGS sequence"/>
</dbReference>
<sequence>MFEHLDNYAGDLALVLLDAYERDPRESKVNLGIGLYFDDKGQIPYLKAVQKAAHITDNDASPCSYLPIEGQSDFRHATQALIFGNDHSALHERRVATIQTLGGSGALAMAASLIKNWLPNSAIWISDPCWGNHEVFFRNANVQVYSYPYYDPVNKKIAFSRLLAALERLPEKSVVLLQPSCHNPTGLDLSRDQWLQVIDLLGRKNLIPLLDMAYQGFGEGLDEDAWVVRAIANTEITTIVAQSFSKNFSLYGERCGSVNVVCRTQSQAKRVVGQLKSRALGSYGTPPSRASLLITTILQHDMLQAQWRQEISEMRNRIATVRQQLYDALSTLAPSVDCRYLLEQRGMFCYTGLTPSEVEHLRINEGIYLLDSGRLCMPGLNNKNIHHVAKALASVLNKRREVTTSQPHS</sequence>
<comment type="caution">
    <text evidence="8">The sequence shown here is derived from an EMBL/GenBank/DDBJ whole genome shotgun (WGS) entry which is preliminary data.</text>
</comment>
<dbReference type="GO" id="GO:0004838">
    <property type="term" value="F:L-tyrosine-2-oxoglutarate transaminase activity"/>
    <property type="evidence" value="ECO:0007669"/>
    <property type="project" value="TreeGrafter"/>
</dbReference>
<dbReference type="FunFam" id="3.40.640.10:FF:000066">
    <property type="entry name" value="Aspartate aminotransferase"/>
    <property type="match status" value="1"/>
</dbReference>
<organism evidence="8 9">
    <name type="scientific">Pseudomonas libanensis</name>
    <dbReference type="NCBI Taxonomy" id="75588"/>
    <lineage>
        <taxon>Bacteria</taxon>
        <taxon>Pseudomonadati</taxon>
        <taxon>Pseudomonadota</taxon>
        <taxon>Gammaproteobacteria</taxon>
        <taxon>Pseudomonadales</taxon>
        <taxon>Pseudomonadaceae</taxon>
        <taxon>Pseudomonas</taxon>
    </lineage>
</organism>
<evidence type="ECO:0000313" key="8">
    <source>
        <dbReference type="EMBL" id="KRP45922.1"/>
    </source>
</evidence>
<dbReference type="PANTHER" id="PTHR11879">
    <property type="entry name" value="ASPARTATE AMINOTRANSFERASE"/>
    <property type="match status" value="1"/>
</dbReference>
<comment type="cofactor">
    <cofactor evidence="1">
        <name>pyridoxal 5'-phosphate</name>
        <dbReference type="ChEBI" id="CHEBI:597326"/>
    </cofactor>
</comment>
<dbReference type="SUPFAM" id="SSF53383">
    <property type="entry name" value="PLP-dependent transferases"/>
    <property type="match status" value="1"/>
</dbReference>
<reference evidence="8 9" key="1">
    <citation type="submission" date="2015-02" db="EMBL/GenBank/DDBJ databases">
        <title>Pseudomonas helleri sp. nov. and Pseudomonas weihenstephanensis sp. nov., isolated from raw cows milk.</title>
        <authorList>
            <person name="von Neubeck M."/>
            <person name="Huptas C."/>
            <person name="Wenning M."/>
            <person name="Scherer S."/>
        </authorList>
    </citation>
    <scope>NUCLEOTIDE SEQUENCE [LARGE SCALE GENOMIC DNA]</scope>
    <source>
        <strain evidence="8 9">DSM 17149</strain>
    </source>
</reference>
<dbReference type="RefSeq" id="WP_057012435.1">
    <property type="nucleotide sequence ID" value="NZ_JYLH01000006.1"/>
</dbReference>
<dbReference type="InterPro" id="IPR004839">
    <property type="entry name" value="Aminotransferase_I/II_large"/>
</dbReference>
<dbReference type="Pfam" id="PF00155">
    <property type="entry name" value="Aminotran_1_2"/>
    <property type="match status" value="1"/>
</dbReference>
<dbReference type="Gene3D" id="3.90.1150.10">
    <property type="entry name" value="Aspartate Aminotransferase, domain 1"/>
    <property type="match status" value="1"/>
</dbReference>
<dbReference type="GO" id="GO:0030170">
    <property type="term" value="F:pyridoxal phosphate binding"/>
    <property type="evidence" value="ECO:0007669"/>
    <property type="project" value="InterPro"/>
</dbReference>
<evidence type="ECO:0000259" key="7">
    <source>
        <dbReference type="Pfam" id="PF00155"/>
    </source>
</evidence>
<evidence type="ECO:0000256" key="1">
    <source>
        <dbReference type="ARBA" id="ARBA00001933"/>
    </source>
</evidence>
<evidence type="ECO:0000256" key="6">
    <source>
        <dbReference type="ARBA" id="ARBA00022898"/>
    </source>
</evidence>
<proteinExistence type="inferred from homology"/>
<gene>
    <name evidence="8" type="ORF">TU73_12395</name>
</gene>
<dbReference type="PRINTS" id="PR00799">
    <property type="entry name" value="TRANSAMINASE"/>
</dbReference>
<evidence type="ECO:0000256" key="4">
    <source>
        <dbReference type="ARBA" id="ARBA00022576"/>
    </source>
</evidence>
<dbReference type="InterPro" id="IPR015424">
    <property type="entry name" value="PyrdxlP-dep_Trfase"/>
</dbReference>
<dbReference type="GO" id="GO:0005829">
    <property type="term" value="C:cytosol"/>
    <property type="evidence" value="ECO:0007669"/>
    <property type="project" value="TreeGrafter"/>
</dbReference>
<comment type="similarity">
    <text evidence="2">Belongs to the class-I pyridoxal-phosphate-dependent aminotransferase family.</text>
</comment>
<keyword evidence="5 8" id="KW-0808">Transferase</keyword>
<accession>A0A0R2YBX5</accession>
<dbReference type="NCBIfam" id="NF006719">
    <property type="entry name" value="PRK09257.1"/>
    <property type="match status" value="1"/>
</dbReference>
<evidence type="ECO:0000256" key="5">
    <source>
        <dbReference type="ARBA" id="ARBA00022679"/>
    </source>
</evidence>
<dbReference type="EMBL" id="JYLH01000006">
    <property type="protein sequence ID" value="KRP45922.1"/>
    <property type="molecule type" value="Genomic_DNA"/>
</dbReference>
<comment type="subunit">
    <text evidence="3">Homodimer.</text>
</comment>
<evidence type="ECO:0000256" key="3">
    <source>
        <dbReference type="ARBA" id="ARBA00011738"/>
    </source>
</evidence>
<dbReference type="GO" id="GO:0033585">
    <property type="term" value="P:L-phenylalanine biosynthetic process from chorismate via phenylpyruvate"/>
    <property type="evidence" value="ECO:0007669"/>
    <property type="project" value="TreeGrafter"/>
</dbReference>
<protein>
    <submittedName>
        <fullName evidence="8">Aromatic amino acid aminotransferase</fullName>
        <ecNumber evidence="8">2.6.1.57</ecNumber>
    </submittedName>
</protein>
<feature type="domain" description="Aminotransferase class I/classII large" evidence="7">
    <location>
        <begin position="27"/>
        <end position="392"/>
    </location>
</feature>
<dbReference type="InterPro" id="IPR000796">
    <property type="entry name" value="Asp_trans"/>
</dbReference>